<dbReference type="SUPFAM" id="SSF144083">
    <property type="entry name" value="Magnesium transport protein CorA, transmembrane region"/>
    <property type="match status" value="1"/>
</dbReference>
<reference evidence="7" key="1">
    <citation type="submission" date="2023-06" db="EMBL/GenBank/DDBJ databases">
        <title>Genome-scale phylogeny and comparative genomics of the fungal order Sordariales.</title>
        <authorList>
            <consortium name="Lawrence Berkeley National Laboratory"/>
            <person name="Hensen N."/>
            <person name="Bonometti L."/>
            <person name="Westerberg I."/>
            <person name="Brannstrom I.O."/>
            <person name="Guillou S."/>
            <person name="Cros-Aarteil S."/>
            <person name="Calhoun S."/>
            <person name="Haridas S."/>
            <person name="Kuo A."/>
            <person name="Mondo S."/>
            <person name="Pangilinan J."/>
            <person name="Riley R."/>
            <person name="Labutti K."/>
            <person name="Andreopoulos B."/>
            <person name="Lipzen A."/>
            <person name="Chen C."/>
            <person name="Yanf M."/>
            <person name="Daum C."/>
            <person name="Ng V."/>
            <person name="Clum A."/>
            <person name="Steindorff A."/>
            <person name="Ohm R."/>
            <person name="Martin F."/>
            <person name="Silar P."/>
            <person name="Natvig D."/>
            <person name="Lalanne C."/>
            <person name="Gautier V."/>
            <person name="Ament-Velasquez S.L."/>
            <person name="Kruys A."/>
            <person name="Hutchinson M.I."/>
            <person name="Powell A.J."/>
            <person name="Barry K."/>
            <person name="Miller A.N."/>
            <person name="Grigoriev I.V."/>
            <person name="Debuchy R."/>
            <person name="Gladieux P."/>
            <person name="Thoren M.H."/>
            <person name="Johannesson H."/>
        </authorList>
    </citation>
    <scope>NUCLEOTIDE SEQUENCE</scope>
    <source>
        <strain evidence="7">CBS 540.89</strain>
    </source>
</reference>
<comment type="caution">
    <text evidence="7">The sequence shown here is derived from an EMBL/GenBank/DDBJ whole genome shotgun (WGS) entry which is preliminary data.</text>
</comment>
<keyword evidence="3 6" id="KW-1133">Transmembrane helix</keyword>
<dbReference type="AlphaFoldDB" id="A0AA40ASM8"/>
<name>A0AA40ASM8_9PEZI</name>
<feature type="region of interest" description="Disordered" evidence="5">
    <location>
        <begin position="1"/>
        <end position="24"/>
    </location>
</feature>
<sequence length="631" mass="70070">MEMQDLPTRPSGPGSIFSNSGTRPRRQFADQIRLFAQRTAEKHLFSGKHFGPLSEFLDTSIAVTGSYGGAAQPSTSSPTLPQGSENSKLAFSPIYLVVNTEDNHVNQSDSGTVENNPDPFLQIPVNVGGELEQILPQRTAVPKNSILLVFLRGWQSPAWLRIIGAHCGIDPEMFRCHLSFLASTKLFDQPPLPSQQLCIWRIRTVTICEFKLPQDALNAEELQRRRQSAQRDVQKYLQRLSPTTDVGTPIIRHYSVIDSTTSVIEQDVSFCVSTKKNGGWIGTIWMDTGLPFDCDEALVPRTTPTGSQIQREKREESYIPLVLHRQKIAISLPELSISSPLPTTNQPSTPFLPVPSPPFPNLFNLPGQYGSTLDPELARRDALYAFSELISVAASSEHQLLNLLKDRIDIALNAFHGVEDWSLAHLQHLTTLLERVIDESERVIYLLDNEACTQWPSAGATRAVPTRNVSAGRGGGGSGGGSAGMSSSYDNAPQLQRDQAHAQTRERTRKLLLDDYRSILHRAQSIKNAVDSGMTAITTEIRMQEARTSVEQTRKVGRITVLAYFFLPLSFVTSIYGMNFIEFKDDNMWKGTVAYVGTTMAVFIPSMILCFWDEMPFGSKGRASEKKSRQS</sequence>
<keyword evidence="2 6" id="KW-0812">Transmembrane</keyword>
<keyword evidence="8" id="KW-1185">Reference proteome</keyword>
<feature type="compositionally biased region" description="Gly residues" evidence="5">
    <location>
        <begin position="472"/>
        <end position="483"/>
    </location>
</feature>
<dbReference type="Proteomes" id="UP001172159">
    <property type="component" value="Unassembled WGS sequence"/>
</dbReference>
<feature type="transmembrane region" description="Helical" evidence="6">
    <location>
        <begin position="561"/>
        <end position="581"/>
    </location>
</feature>
<dbReference type="Gene3D" id="1.20.58.340">
    <property type="entry name" value="Magnesium transport protein CorA, transmembrane region"/>
    <property type="match status" value="1"/>
</dbReference>
<dbReference type="InterPro" id="IPR045863">
    <property type="entry name" value="CorA_TM1_TM2"/>
</dbReference>
<evidence type="ECO:0000256" key="4">
    <source>
        <dbReference type="ARBA" id="ARBA00023136"/>
    </source>
</evidence>
<evidence type="ECO:0000256" key="1">
    <source>
        <dbReference type="ARBA" id="ARBA00004141"/>
    </source>
</evidence>
<evidence type="ECO:0000313" key="8">
    <source>
        <dbReference type="Proteomes" id="UP001172159"/>
    </source>
</evidence>
<comment type="subcellular location">
    <subcellularLocation>
        <location evidence="1">Membrane</location>
        <topology evidence="1">Multi-pass membrane protein</topology>
    </subcellularLocation>
</comment>
<accession>A0AA40ASM8</accession>
<dbReference type="Pfam" id="PF01544">
    <property type="entry name" value="CorA"/>
    <property type="match status" value="1"/>
</dbReference>
<protein>
    <submittedName>
        <fullName evidence="7">Uncharacterized protein</fullName>
    </submittedName>
</protein>
<evidence type="ECO:0000256" key="2">
    <source>
        <dbReference type="ARBA" id="ARBA00022692"/>
    </source>
</evidence>
<dbReference type="GO" id="GO:0016020">
    <property type="term" value="C:membrane"/>
    <property type="evidence" value="ECO:0007669"/>
    <property type="project" value="UniProtKB-SubCell"/>
</dbReference>
<proteinExistence type="predicted"/>
<dbReference type="EMBL" id="JAUKTV010000012">
    <property type="protein sequence ID" value="KAK0721253.1"/>
    <property type="molecule type" value="Genomic_DNA"/>
</dbReference>
<gene>
    <name evidence="7" type="ORF">B0T21DRAFT_453638</name>
</gene>
<dbReference type="GO" id="GO:0046873">
    <property type="term" value="F:metal ion transmembrane transporter activity"/>
    <property type="evidence" value="ECO:0007669"/>
    <property type="project" value="InterPro"/>
</dbReference>
<feature type="transmembrane region" description="Helical" evidence="6">
    <location>
        <begin position="593"/>
        <end position="612"/>
    </location>
</feature>
<organism evidence="7 8">
    <name type="scientific">Apiosordaria backusii</name>
    <dbReference type="NCBI Taxonomy" id="314023"/>
    <lineage>
        <taxon>Eukaryota</taxon>
        <taxon>Fungi</taxon>
        <taxon>Dikarya</taxon>
        <taxon>Ascomycota</taxon>
        <taxon>Pezizomycotina</taxon>
        <taxon>Sordariomycetes</taxon>
        <taxon>Sordariomycetidae</taxon>
        <taxon>Sordariales</taxon>
        <taxon>Lasiosphaeriaceae</taxon>
        <taxon>Apiosordaria</taxon>
    </lineage>
</organism>
<evidence type="ECO:0000256" key="3">
    <source>
        <dbReference type="ARBA" id="ARBA00022989"/>
    </source>
</evidence>
<dbReference type="InterPro" id="IPR002523">
    <property type="entry name" value="MgTranspt_CorA/ZnTranspt_ZntB"/>
</dbReference>
<evidence type="ECO:0000256" key="6">
    <source>
        <dbReference type="SAM" id="Phobius"/>
    </source>
</evidence>
<evidence type="ECO:0000256" key="5">
    <source>
        <dbReference type="SAM" id="MobiDB-lite"/>
    </source>
</evidence>
<keyword evidence="4 6" id="KW-0472">Membrane</keyword>
<feature type="region of interest" description="Disordered" evidence="5">
    <location>
        <begin position="458"/>
        <end position="503"/>
    </location>
</feature>
<evidence type="ECO:0000313" key="7">
    <source>
        <dbReference type="EMBL" id="KAK0721253.1"/>
    </source>
</evidence>